<evidence type="ECO:0000313" key="4">
    <source>
        <dbReference type="Proteomes" id="UP000076532"/>
    </source>
</evidence>
<dbReference type="InterPro" id="IPR011990">
    <property type="entry name" value="TPR-like_helical_dom_sf"/>
</dbReference>
<evidence type="ECO:0000256" key="1">
    <source>
        <dbReference type="SAM" id="MobiDB-lite"/>
    </source>
</evidence>
<protein>
    <recommendedName>
        <fullName evidence="2">CHAT domain-containing protein</fullName>
    </recommendedName>
</protein>
<dbReference type="STRING" id="436010.A0A167XIN5"/>
<dbReference type="SUPFAM" id="SSF81901">
    <property type="entry name" value="HCP-like"/>
    <property type="match status" value="2"/>
</dbReference>
<feature type="compositionally biased region" description="Basic and acidic residues" evidence="1">
    <location>
        <begin position="1066"/>
        <end position="1076"/>
    </location>
</feature>
<dbReference type="InterPro" id="IPR024983">
    <property type="entry name" value="CHAT_dom"/>
</dbReference>
<proteinExistence type="predicted"/>
<feature type="compositionally biased region" description="Basic and acidic residues" evidence="1">
    <location>
        <begin position="611"/>
        <end position="622"/>
    </location>
</feature>
<accession>A0A167XIN5</accession>
<organism evidence="3 4">
    <name type="scientific">Athelia psychrophila</name>
    <dbReference type="NCBI Taxonomy" id="1759441"/>
    <lineage>
        <taxon>Eukaryota</taxon>
        <taxon>Fungi</taxon>
        <taxon>Dikarya</taxon>
        <taxon>Basidiomycota</taxon>
        <taxon>Agaricomycotina</taxon>
        <taxon>Agaricomycetes</taxon>
        <taxon>Agaricomycetidae</taxon>
        <taxon>Atheliales</taxon>
        <taxon>Atheliaceae</taxon>
        <taxon>Athelia</taxon>
    </lineage>
</organism>
<keyword evidence="4" id="KW-1185">Reference proteome</keyword>
<dbReference type="Gene3D" id="1.25.40.10">
    <property type="entry name" value="Tetratricopeptide repeat domain"/>
    <property type="match status" value="3"/>
</dbReference>
<dbReference type="PANTHER" id="PTHR19959">
    <property type="entry name" value="KINESIN LIGHT CHAIN"/>
    <property type="match status" value="1"/>
</dbReference>
<dbReference type="Pfam" id="PF13374">
    <property type="entry name" value="TPR_10"/>
    <property type="match status" value="1"/>
</dbReference>
<feature type="region of interest" description="Disordered" evidence="1">
    <location>
        <begin position="182"/>
        <end position="227"/>
    </location>
</feature>
<sequence length="1486" mass="162820">MSSTGIIVGGIKGPSLLHSGVDIESHRSNSPPGQISELEVFAEAVQTLEQAKQVIAGFLDVVGACITNGQEEGELVGILKALVALDGRLDSALVLLHERVASTQSNPQQTPATEQLYRNLFAIGSLLEKLSGSTKHILTAAPSSIETSHPDIVDSIRSAIQDFAAVNKRCIEEIVAACAPPGELEDDGAPGQLPSLPIPAQSRGTSPSTSDESHALHSPNSEEPEPVDEVKIENQLGMNVHHRYPRHHDLPSSLNDLATSLLTRFQQLGQMADLEQMVIYQRDALELHPPGHPNRPTSLNNLAISLKIRFEQLGQMADLEQGIIYQRAALELCPPGHPDRSMSLNNLANSLSTRFEQLGQMADLEQGVIYERAALELRPPGHPDRSLSLNNLANSLLTRFEQLGQMADLEQAINYQRALLELFPSHRSNSPPGQIPELEVFAKAVQTLEQAKQVIAGFLDVVGACITNDQEEGELVGILKALVALDGRLDSALVLLHERVASTQSNPQQSPATEQLYGNLVAIGSLLEKLSGSTKHILTAAPSSIETFHPDIVESIRSAVQDFAAVNKLCIEEIIAACARPGELEDDGALGQLPFPLIPAQSCGTSSSTPDESHALHSPNSHHDRGISLGYLGNSLFTRFQQSGQMADLEQAIIYQRDALELHPPGNPNRPTSLNHLAVSLSTRFEQLGQMADLEQAIIYERDALELHPPGNPNRLSSLHNLASSLWTRFEQSGQMADLEQAIIYRRAALELCPPGHPYHSMSLNKLANSLLTRFEQAGQMADLEQGIIYQRAALELCPPGHPDRSMSLNNLGNSLLTRFEQLGQMADLEQGIIYKRDALELRPPGHPDRSGSLNNLAISLSTRFEQLGQMADLEQAIIYQRATLELRPPGNPYRSLSLNNLANSLLTRFEQLGQMADLEEAVELLQSGANDTTDTPAHRYRCASRLVVILKEHDQALLLETYQLALNLLQLVLAVYPDVELRRTALGADRLSPILAMSAAAHAIGKGQPEKAVEMLEQGRGMLYSNIRGYRQPVEAVRQYNSPLADRFKATSDELEALATSSQLRSDKLSSEGSHESGAASEARWKRQRELNLEREDIIQQIRRLPGFDHFLKAVPFSELRNAAAEGPVIIVNVAGLRSDAIILHQRDPPIVLPMQPQNSESVYLTFLDLSKRLFEGRGQDGFSELLQKTILKKLDELLVTPVLEKLDSLGLPKKSRVWWCPTSALCALPIHAAGKLPIKYVSSYTPTLSALISARKIDDQQPPAILNASESNPSLLAIVYPGHPPQTEGEHDDRLHTVDQEFEVIKTAAQASQACDVVRPDPTREAALAQLPYYRWVHFACHGRLNTSEPFQSAFELQDDPLSLSDLVHARLPNADFAFLAACDSATSGGITDTPDESLHLAAAVQFCGIHSVVGTLWPMADVDGPRVARVFYRHMFKGNDSRKSAEALDKVVTTMRKKTGLWKNSMSEGEMLQRWANYIHIGA</sequence>
<dbReference type="Pfam" id="PF12770">
    <property type="entry name" value="CHAT"/>
    <property type="match status" value="1"/>
</dbReference>
<gene>
    <name evidence="3" type="ORF">FIBSPDRAFT_902214</name>
</gene>
<feature type="region of interest" description="Disordered" evidence="1">
    <location>
        <begin position="601"/>
        <end position="622"/>
    </location>
</feature>
<reference evidence="3 4" key="1">
    <citation type="journal article" date="2016" name="Mol. Biol. Evol.">
        <title>Comparative Genomics of Early-Diverging Mushroom-Forming Fungi Provides Insights into the Origins of Lignocellulose Decay Capabilities.</title>
        <authorList>
            <person name="Nagy L.G."/>
            <person name="Riley R."/>
            <person name="Tritt A."/>
            <person name="Adam C."/>
            <person name="Daum C."/>
            <person name="Floudas D."/>
            <person name="Sun H."/>
            <person name="Yadav J.S."/>
            <person name="Pangilinan J."/>
            <person name="Larsson K.H."/>
            <person name="Matsuura K."/>
            <person name="Barry K."/>
            <person name="Labutti K."/>
            <person name="Kuo R."/>
            <person name="Ohm R.A."/>
            <person name="Bhattacharya S.S."/>
            <person name="Shirouzu T."/>
            <person name="Yoshinaga Y."/>
            <person name="Martin F.M."/>
            <person name="Grigoriev I.V."/>
            <person name="Hibbett D.S."/>
        </authorList>
    </citation>
    <scope>NUCLEOTIDE SEQUENCE [LARGE SCALE GENOMIC DNA]</scope>
    <source>
        <strain evidence="3 4">CBS 109695</strain>
    </source>
</reference>
<feature type="domain" description="CHAT" evidence="2">
    <location>
        <begin position="1192"/>
        <end position="1485"/>
    </location>
</feature>
<dbReference type="PANTHER" id="PTHR19959:SF119">
    <property type="entry name" value="FUNGAL LIPASE-LIKE DOMAIN-CONTAINING PROTEIN"/>
    <property type="match status" value="1"/>
</dbReference>
<name>A0A167XIN5_9AGAM</name>
<evidence type="ECO:0000259" key="2">
    <source>
        <dbReference type="Pfam" id="PF12770"/>
    </source>
</evidence>
<evidence type="ECO:0000313" key="3">
    <source>
        <dbReference type="EMBL" id="KZP07259.1"/>
    </source>
</evidence>
<dbReference type="OrthoDB" id="9991317at2759"/>
<feature type="region of interest" description="Disordered" evidence="1">
    <location>
        <begin position="1062"/>
        <end position="1086"/>
    </location>
</feature>
<dbReference type="EMBL" id="KV417757">
    <property type="protein sequence ID" value="KZP07259.1"/>
    <property type="molecule type" value="Genomic_DNA"/>
</dbReference>
<dbReference type="Proteomes" id="UP000076532">
    <property type="component" value="Unassembled WGS sequence"/>
</dbReference>